<name>A0A336MLP1_CULSO</name>
<sequence>MWQFGLLSLLIAGTHAVPAYSSSGAAAGSYAGGSSGGGSGLYSSNYIGTGTYGPSFPYVGGFTYAGGAPGFGYGFVPPFGFGFNNDLQNFISAQYNHLQSQFNSLASLYNKQFAQQAAFLNHLQETSNIQPGQTVIYTNYPTEVVHDKVKPHKTGNRVNTVTNYAPTYSGAAYGASAGGAIGPGGVYQSVSTYPGGTLSNRFGDAPTSTHYVSSGPGFSGISTFASSDSSGNRQAVTSVNNNGKVTTYHTRN</sequence>
<dbReference type="EMBL" id="UFQT01001261">
    <property type="protein sequence ID" value="SSX29743.1"/>
    <property type="molecule type" value="Genomic_DNA"/>
</dbReference>
<feature type="signal peptide" evidence="2">
    <location>
        <begin position="1"/>
        <end position="16"/>
    </location>
</feature>
<accession>A0A336MLP1</accession>
<gene>
    <name evidence="3" type="primary">CSON001648</name>
</gene>
<proteinExistence type="predicted"/>
<dbReference type="VEuPathDB" id="VectorBase:CSON001648"/>
<feature type="chain" id="PRO_5016256926" evidence="2">
    <location>
        <begin position="17"/>
        <end position="252"/>
    </location>
</feature>
<dbReference type="AlphaFoldDB" id="A0A336MLP1"/>
<evidence type="ECO:0000256" key="2">
    <source>
        <dbReference type="SAM" id="SignalP"/>
    </source>
</evidence>
<reference evidence="3" key="1">
    <citation type="submission" date="2018-07" db="EMBL/GenBank/DDBJ databases">
        <authorList>
            <person name="Quirk P.G."/>
            <person name="Krulwich T.A."/>
        </authorList>
    </citation>
    <scope>NUCLEOTIDE SEQUENCE</scope>
</reference>
<dbReference type="OMA" id="FTTHYVS"/>
<organism evidence="3">
    <name type="scientific">Culicoides sonorensis</name>
    <name type="common">Biting midge</name>
    <dbReference type="NCBI Taxonomy" id="179676"/>
    <lineage>
        <taxon>Eukaryota</taxon>
        <taxon>Metazoa</taxon>
        <taxon>Ecdysozoa</taxon>
        <taxon>Arthropoda</taxon>
        <taxon>Hexapoda</taxon>
        <taxon>Insecta</taxon>
        <taxon>Pterygota</taxon>
        <taxon>Neoptera</taxon>
        <taxon>Endopterygota</taxon>
        <taxon>Diptera</taxon>
        <taxon>Nematocera</taxon>
        <taxon>Chironomoidea</taxon>
        <taxon>Ceratopogonidae</taxon>
        <taxon>Ceratopogoninae</taxon>
        <taxon>Culicoides</taxon>
        <taxon>Monoculicoides</taxon>
    </lineage>
</organism>
<evidence type="ECO:0000256" key="1">
    <source>
        <dbReference type="SAM" id="MobiDB-lite"/>
    </source>
</evidence>
<keyword evidence="2" id="KW-0732">Signal</keyword>
<feature type="region of interest" description="Disordered" evidence="1">
    <location>
        <begin position="225"/>
        <end position="252"/>
    </location>
</feature>
<evidence type="ECO:0000313" key="3">
    <source>
        <dbReference type="EMBL" id="SSX29743.1"/>
    </source>
</evidence>
<protein>
    <submittedName>
        <fullName evidence="3">CSON001648 protein</fullName>
    </submittedName>
</protein>